<accession>A0A0N5CM49</accession>
<evidence type="ECO:0000313" key="5">
    <source>
        <dbReference type="Proteomes" id="UP000276776"/>
    </source>
</evidence>
<keyword evidence="5" id="KW-1185">Reference proteome</keyword>
<dbReference type="GO" id="GO:0004843">
    <property type="term" value="F:cysteine-type deubiquitinase activity"/>
    <property type="evidence" value="ECO:0007669"/>
    <property type="project" value="InterPro"/>
</dbReference>
<protein>
    <submittedName>
        <fullName evidence="6">USP domain-containing protein</fullName>
    </submittedName>
</protein>
<dbReference type="InterPro" id="IPR028889">
    <property type="entry name" value="USP"/>
</dbReference>
<dbReference type="InterPro" id="IPR038765">
    <property type="entry name" value="Papain-like_cys_pep_sf"/>
</dbReference>
<dbReference type="PROSITE" id="PS50235">
    <property type="entry name" value="USP_3"/>
    <property type="match status" value="1"/>
</dbReference>
<reference evidence="4 5" key="2">
    <citation type="submission" date="2018-11" db="EMBL/GenBank/DDBJ databases">
        <authorList>
            <consortium name="Pathogen Informatics"/>
        </authorList>
    </citation>
    <scope>NUCLEOTIDE SEQUENCE [LARGE SCALE GENOMIC DNA]</scope>
</reference>
<gene>
    <name evidence="4" type="ORF">TCLT_LOCUS1219</name>
</gene>
<proteinExistence type="inferred from homology"/>
<dbReference type="WBParaSite" id="TCLT_0000121801-mRNA-1">
    <property type="protein sequence ID" value="TCLT_0000121801-mRNA-1"/>
    <property type="gene ID" value="TCLT_0000121801"/>
</dbReference>
<dbReference type="SUPFAM" id="SSF54001">
    <property type="entry name" value="Cysteine proteinases"/>
    <property type="match status" value="1"/>
</dbReference>
<dbReference type="GO" id="GO:0016579">
    <property type="term" value="P:protein deubiquitination"/>
    <property type="evidence" value="ECO:0007669"/>
    <property type="project" value="InterPro"/>
</dbReference>
<feature type="domain" description="UBA" evidence="2">
    <location>
        <begin position="260"/>
        <end position="303"/>
    </location>
</feature>
<dbReference type="PROSITE" id="PS00973">
    <property type="entry name" value="USP_2"/>
    <property type="match status" value="1"/>
</dbReference>
<dbReference type="SUPFAM" id="SSF46934">
    <property type="entry name" value="UBA-like"/>
    <property type="match status" value="1"/>
</dbReference>
<dbReference type="OrthoDB" id="361536at2759"/>
<dbReference type="AlphaFoldDB" id="A0A0N5CM49"/>
<reference evidence="6" key="1">
    <citation type="submission" date="2017-02" db="UniProtKB">
        <authorList>
            <consortium name="WormBaseParasite"/>
        </authorList>
    </citation>
    <scope>IDENTIFICATION</scope>
</reference>
<dbReference type="Gene3D" id="3.90.70.10">
    <property type="entry name" value="Cysteine proteinases"/>
    <property type="match status" value="1"/>
</dbReference>
<dbReference type="PANTHER" id="PTHR24006">
    <property type="entry name" value="UBIQUITIN CARBOXYL-TERMINAL HYDROLASE"/>
    <property type="match status" value="1"/>
</dbReference>
<dbReference type="Proteomes" id="UP000276776">
    <property type="component" value="Unassembled WGS sequence"/>
</dbReference>
<dbReference type="SMART" id="SM00165">
    <property type="entry name" value="UBA"/>
    <property type="match status" value="2"/>
</dbReference>
<sequence length="396" mass="45279">MHFKCCCLLHNFLKYVQFEYYTDIENLRLLFDRVDEFLKDPKPVDAVRFKLEERLKDNASNRIRYSYTDEVVLSLNVPEKTVIEAAGPVKTDAPVRPTVSFAECLSATFGEQAIDDFQSPVTGEVKGGVVQHRIATFPDYLIIQMKKFALTPDYNVKKLDVNVEMPNEIDLKAFRGHGKQPEEVLLPHQHAKSQLTLGRPRPGIDSDVFRRLCRSGITPEAARRAIHVSGNSGFDSALDWIMHSVGDRDINEEHPDLQSESDDVDGYAIEQLVHLGFSIYQARYALQRVHTGVNDAAEWLFSNADSIPPEQKNQEIKDYFFSVDVPKKFRDGSGRYHLIGFISHMGSSPFSGHYVAHMKKDSKWYLFNDEKVAISQNPPIFLGYIYLYKRVDESEH</sequence>
<dbReference type="PANTHER" id="PTHR24006:SF664">
    <property type="entry name" value="UBIQUITIN CARBOXYL-TERMINAL HYDROLASE"/>
    <property type="match status" value="1"/>
</dbReference>
<dbReference type="EMBL" id="UYYF01000138">
    <property type="protein sequence ID" value="VDM96536.1"/>
    <property type="molecule type" value="Genomic_DNA"/>
</dbReference>
<feature type="domain" description="USP" evidence="3">
    <location>
        <begin position="1"/>
        <end position="391"/>
    </location>
</feature>
<dbReference type="PROSITE" id="PS50030">
    <property type="entry name" value="UBA"/>
    <property type="match status" value="1"/>
</dbReference>
<dbReference type="CDD" id="cd14327">
    <property type="entry name" value="UBA_atUPL1_2_like"/>
    <property type="match status" value="1"/>
</dbReference>
<dbReference type="GO" id="GO:0005829">
    <property type="term" value="C:cytosol"/>
    <property type="evidence" value="ECO:0007669"/>
    <property type="project" value="TreeGrafter"/>
</dbReference>
<dbReference type="OMA" id="HRIATFP"/>
<dbReference type="InterPro" id="IPR050164">
    <property type="entry name" value="Peptidase_C19"/>
</dbReference>
<name>A0A0N5CM49_THECL</name>
<evidence type="ECO:0000259" key="3">
    <source>
        <dbReference type="PROSITE" id="PS50235"/>
    </source>
</evidence>
<evidence type="ECO:0000313" key="4">
    <source>
        <dbReference type="EMBL" id="VDM96536.1"/>
    </source>
</evidence>
<dbReference type="InterPro" id="IPR001394">
    <property type="entry name" value="Peptidase_C19_UCH"/>
</dbReference>
<dbReference type="Pfam" id="PF00443">
    <property type="entry name" value="UCH"/>
    <property type="match status" value="1"/>
</dbReference>
<evidence type="ECO:0000259" key="2">
    <source>
        <dbReference type="PROSITE" id="PS50030"/>
    </source>
</evidence>
<dbReference type="STRING" id="103827.A0A0N5CM49"/>
<dbReference type="GO" id="GO:0005634">
    <property type="term" value="C:nucleus"/>
    <property type="evidence" value="ECO:0007669"/>
    <property type="project" value="TreeGrafter"/>
</dbReference>
<dbReference type="InterPro" id="IPR018200">
    <property type="entry name" value="USP_CS"/>
</dbReference>
<comment type="similarity">
    <text evidence="1">Belongs to the peptidase C19 family.</text>
</comment>
<evidence type="ECO:0000313" key="6">
    <source>
        <dbReference type="WBParaSite" id="TCLT_0000121801-mRNA-1"/>
    </source>
</evidence>
<dbReference type="InterPro" id="IPR009060">
    <property type="entry name" value="UBA-like_sf"/>
</dbReference>
<evidence type="ECO:0000256" key="1">
    <source>
        <dbReference type="ARBA" id="ARBA00009085"/>
    </source>
</evidence>
<organism evidence="6">
    <name type="scientific">Thelazia callipaeda</name>
    <name type="common">Oriental eyeworm</name>
    <name type="synonym">Parasitic nematode</name>
    <dbReference type="NCBI Taxonomy" id="103827"/>
    <lineage>
        <taxon>Eukaryota</taxon>
        <taxon>Metazoa</taxon>
        <taxon>Ecdysozoa</taxon>
        <taxon>Nematoda</taxon>
        <taxon>Chromadorea</taxon>
        <taxon>Rhabditida</taxon>
        <taxon>Spirurina</taxon>
        <taxon>Spiruromorpha</taxon>
        <taxon>Thelazioidea</taxon>
        <taxon>Thelaziidae</taxon>
        <taxon>Thelazia</taxon>
    </lineage>
</organism>
<dbReference type="Gene3D" id="1.10.8.10">
    <property type="entry name" value="DNA helicase RuvA subunit, C-terminal domain"/>
    <property type="match status" value="2"/>
</dbReference>
<dbReference type="InterPro" id="IPR015940">
    <property type="entry name" value="UBA"/>
</dbReference>